<dbReference type="AlphaFoldDB" id="A0AAN9EP26"/>
<dbReference type="PANTHER" id="PTHR46038">
    <property type="entry name" value="EXPRESSED PROTEIN-RELATED"/>
    <property type="match status" value="1"/>
</dbReference>
<evidence type="ECO:0000259" key="2">
    <source>
        <dbReference type="Pfam" id="PF03407"/>
    </source>
</evidence>
<feature type="domain" description="Nucleotide-diphospho-sugar transferase" evidence="2">
    <location>
        <begin position="104"/>
        <end position="305"/>
    </location>
</feature>
<dbReference type="Proteomes" id="UP001372338">
    <property type="component" value="Unassembled WGS sequence"/>
</dbReference>
<sequence>MMRALGLRKSLYLLLTAFFIFLLCFFLRYHNSGLVEWGDKREIMLKPPSIHTSQKHQLLQVLRRAAMSDRSVILTMVDESRAKPGSVLDVFLQSFKSGQGTQRLLNHLVIIAMDLQSFKYCKSMHSHCIHPSTFAHYFATKRHSITSPYHNVFSWRRNNVLLEVLQLGYSIIFTDVDVLWLRSPLSNIDPGKELTISCNISSDGHGGLYVEDGGIFFLKANALAVEFFKSLKLNKLMYPISIAEESLCTTIIQSREIVRAYGLRVIDVDTTYFGGFCHLSEDMLRKAYTIHANCCGDLSSKVHDLRNVLDDWIHLRERSSRNKMALRWPQKCKR</sequence>
<evidence type="ECO:0000313" key="3">
    <source>
        <dbReference type="EMBL" id="KAK7260614.1"/>
    </source>
</evidence>
<keyword evidence="1" id="KW-0812">Transmembrane</keyword>
<dbReference type="EMBL" id="JAYWIO010000005">
    <property type="protein sequence ID" value="KAK7260614.1"/>
    <property type="molecule type" value="Genomic_DNA"/>
</dbReference>
<dbReference type="InterPro" id="IPR005069">
    <property type="entry name" value="Nucl-diP-sugar_transferase"/>
</dbReference>
<name>A0AAN9EP26_CROPI</name>
<evidence type="ECO:0000256" key="1">
    <source>
        <dbReference type="SAM" id="Phobius"/>
    </source>
</evidence>
<dbReference type="InterPro" id="IPR044821">
    <property type="entry name" value="At1g28695/At4g15970-like"/>
</dbReference>
<proteinExistence type="predicted"/>
<dbReference type="Pfam" id="PF03407">
    <property type="entry name" value="Nucleotid_trans"/>
    <property type="match status" value="1"/>
</dbReference>
<organism evidence="3 4">
    <name type="scientific">Crotalaria pallida</name>
    <name type="common">Smooth rattlebox</name>
    <name type="synonym">Crotalaria striata</name>
    <dbReference type="NCBI Taxonomy" id="3830"/>
    <lineage>
        <taxon>Eukaryota</taxon>
        <taxon>Viridiplantae</taxon>
        <taxon>Streptophyta</taxon>
        <taxon>Embryophyta</taxon>
        <taxon>Tracheophyta</taxon>
        <taxon>Spermatophyta</taxon>
        <taxon>Magnoliopsida</taxon>
        <taxon>eudicotyledons</taxon>
        <taxon>Gunneridae</taxon>
        <taxon>Pentapetalae</taxon>
        <taxon>rosids</taxon>
        <taxon>fabids</taxon>
        <taxon>Fabales</taxon>
        <taxon>Fabaceae</taxon>
        <taxon>Papilionoideae</taxon>
        <taxon>50 kb inversion clade</taxon>
        <taxon>genistoids sensu lato</taxon>
        <taxon>core genistoids</taxon>
        <taxon>Crotalarieae</taxon>
        <taxon>Crotalaria</taxon>
    </lineage>
</organism>
<feature type="transmembrane region" description="Helical" evidence="1">
    <location>
        <begin position="12"/>
        <end position="30"/>
    </location>
</feature>
<reference evidence="3 4" key="1">
    <citation type="submission" date="2024-01" db="EMBL/GenBank/DDBJ databases">
        <title>The genomes of 5 underutilized Papilionoideae crops provide insights into root nodulation and disease resistanc.</title>
        <authorList>
            <person name="Yuan L."/>
        </authorList>
    </citation>
    <scope>NUCLEOTIDE SEQUENCE [LARGE SCALE GENOMIC DNA]</scope>
    <source>
        <strain evidence="3">ZHUSHIDOU_FW_LH</strain>
        <tissue evidence="3">Leaf</tissue>
    </source>
</reference>
<protein>
    <recommendedName>
        <fullName evidence="2">Nucleotide-diphospho-sugar transferase domain-containing protein</fullName>
    </recommendedName>
</protein>
<accession>A0AAN9EP26</accession>
<dbReference type="PANTHER" id="PTHR46038:SF37">
    <property type="entry name" value="GLYCOSYLTRANSFERASE"/>
    <property type="match status" value="1"/>
</dbReference>
<evidence type="ECO:0000313" key="4">
    <source>
        <dbReference type="Proteomes" id="UP001372338"/>
    </source>
</evidence>
<keyword evidence="4" id="KW-1185">Reference proteome</keyword>
<keyword evidence="1" id="KW-0472">Membrane</keyword>
<comment type="caution">
    <text evidence="3">The sequence shown here is derived from an EMBL/GenBank/DDBJ whole genome shotgun (WGS) entry which is preliminary data.</text>
</comment>
<gene>
    <name evidence="3" type="ORF">RIF29_26815</name>
</gene>
<keyword evidence="1" id="KW-1133">Transmembrane helix</keyword>